<keyword evidence="7" id="KW-0093">Biotin biosynthesis</keyword>
<evidence type="ECO:0000256" key="11">
    <source>
        <dbReference type="ARBA" id="ARBA00047715"/>
    </source>
</evidence>
<evidence type="ECO:0000256" key="2">
    <source>
        <dbReference type="ARBA" id="ARBA00004746"/>
    </source>
</evidence>
<reference evidence="15 16" key="1">
    <citation type="journal article" date="2009" name="Int. J. Syst. Evol. Microbiol.">
        <title>Nocardioides caeni sp. nov., isolated from wastewater.</title>
        <authorList>
            <person name="Yoon J.H."/>
            <person name="Kang S.J."/>
            <person name="Park S."/>
            <person name="Kim W."/>
            <person name="Oh T.K."/>
        </authorList>
    </citation>
    <scope>NUCLEOTIDE SEQUENCE [LARGE SCALE GENOMIC DNA]</scope>
    <source>
        <strain evidence="15 16">DSM 23134</strain>
    </source>
</reference>
<comment type="subunit">
    <text evidence="4">Homodimer.</text>
</comment>
<dbReference type="InterPro" id="IPR015421">
    <property type="entry name" value="PyrdxlP-dep_Trfase_major"/>
</dbReference>
<evidence type="ECO:0000256" key="5">
    <source>
        <dbReference type="ARBA" id="ARBA00013187"/>
    </source>
</evidence>
<evidence type="ECO:0000256" key="3">
    <source>
        <dbReference type="ARBA" id="ARBA00010008"/>
    </source>
</evidence>
<name>A0A4S8NNC4_9ACTN</name>
<evidence type="ECO:0000256" key="9">
    <source>
        <dbReference type="ARBA" id="ARBA00032610"/>
    </source>
</evidence>
<comment type="pathway">
    <text evidence="2">Cofactor biosynthesis; biotin biosynthesis.</text>
</comment>
<evidence type="ECO:0000256" key="6">
    <source>
        <dbReference type="ARBA" id="ARBA00022679"/>
    </source>
</evidence>
<dbReference type="AlphaFoldDB" id="A0A4S8NNC4"/>
<evidence type="ECO:0000259" key="14">
    <source>
        <dbReference type="Pfam" id="PF00155"/>
    </source>
</evidence>
<evidence type="ECO:0000313" key="15">
    <source>
        <dbReference type="EMBL" id="THV17772.1"/>
    </source>
</evidence>
<dbReference type="Gene3D" id="3.90.1150.10">
    <property type="entry name" value="Aspartate Aminotransferase, domain 1"/>
    <property type="match status" value="1"/>
</dbReference>
<dbReference type="PANTHER" id="PTHR13693">
    <property type="entry name" value="CLASS II AMINOTRANSFERASE/8-AMINO-7-OXONONANOATE SYNTHASE"/>
    <property type="match status" value="1"/>
</dbReference>
<evidence type="ECO:0000256" key="1">
    <source>
        <dbReference type="ARBA" id="ARBA00001933"/>
    </source>
</evidence>
<evidence type="ECO:0000256" key="10">
    <source>
        <dbReference type="ARBA" id="ARBA00033381"/>
    </source>
</evidence>
<dbReference type="InterPro" id="IPR004839">
    <property type="entry name" value="Aminotransferase_I/II_large"/>
</dbReference>
<dbReference type="InterPro" id="IPR015422">
    <property type="entry name" value="PyrdxlP-dep_Trfase_small"/>
</dbReference>
<dbReference type="GO" id="GO:0009102">
    <property type="term" value="P:biotin biosynthetic process"/>
    <property type="evidence" value="ECO:0007669"/>
    <property type="project" value="UniProtKB-KW"/>
</dbReference>
<proteinExistence type="inferred from homology"/>
<evidence type="ECO:0000256" key="7">
    <source>
        <dbReference type="ARBA" id="ARBA00022756"/>
    </source>
</evidence>
<feature type="region of interest" description="Disordered" evidence="13">
    <location>
        <begin position="1"/>
        <end position="31"/>
    </location>
</feature>
<evidence type="ECO:0000256" key="8">
    <source>
        <dbReference type="ARBA" id="ARBA00022898"/>
    </source>
</evidence>
<dbReference type="InterPro" id="IPR050087">
    <property type="entry name" value="AON_synthase_class-II"/>
</dbReference>
<dbReference type="PROSITE" id="PS00599">
    <property type="entry name" value="AA_TRANSFER_CLASS_2"/>
    <property type="match status" value="1"/>
</dbReference>
<dbReference type="EMBL" id="STGW01000002">
    <property type="protein sequence ID" value="THV17772.1"/>
    <property type="molecule type" value="Genomic_DNA"/>
</dbReference>
<comment type="cofactor">
    <cofactor evidence="1 12">
        <name>pyridoxal 5'-phosphate</name>
        <dbReference type="ChEBI" id="CHEBI:597326"/>
    </cofactor>
</comment>
<comment type="similarity">
    <text evidence="3">Belongs to the class-II pyridoxal-phosphate-dependent aminotransferase family. BioF subfamily.</text>
</comment>
<gene>
    <name evidence="15" type="ORF">E9934_04715</name>
</gene>
<dbReference type="EC" id="2.3.1.47" evidence="5"/>
<comment type="catalytic activity">
    <reaction evidence="11">
        <text>6-carboxyhexanoyl-[ACP] + L-alanine + H(+) = (8S)-8-amino-7-oxononanoate + holo-[ACP] + CO2</text>
        <dbReference type="Rhea" id="RHEA:42288"/>
        <dbReference type="Rhea" id="RHEA-COMP:9685"/>
        <dbReference type="Rhea" id="RHEA-COMP:9955"/>
        <dbReference type="ChEBI" id="CHEBI:15378"/>
        <dbReference type="ChEBI" id="CHEBI:16526"/>
        <dbReference type="ChEBI" id="CHEBI:57972"/>
        <dbReference type="ChEBI" id="CHEBI:64479"/>
        <dbReference type="ChEBI" id="CHEBI:78846"/>
        <dbReference type="ChEBI" id="CHEBI:149468"/>
        <dbReference type="EC" id="2.3.1.47"/>
    </reaction>
</comment>
<feature type="domain" description="Aminotransferase class I/classII large" evidence="14">
    <location>
        <begin position="58"/>
        <end position="391"/>
    </location>
</feature>
<keyword evidence="6" id="KW-0808">Transferase</keyword>
<dbReference type="Pfam" id="PF00155">
    <property type="entry name" value="Aminotran_1_2"/>
    <property type="match status" value="1"/>
</dbReference>
<dbReference type="GO" id="GO:0030170">
    <property type="term" value="F:pyridoxal phosphate binding"/>
    <property type="evidence" value="ECO:0007669"/>
    <property type="project" value="InterPro"/>
</dbReference>
<comment type="caution">
    <text evidence="15">The sequence shown here is derived from an EMBL/GenBank/DDBJ whole genome shotgun (WGS) entry which is preliminary data.</text>
</comment>
<dbReference type="Proteomes" id="UP000307087">
    <property type="component" value="Unassembled WGS sequence"/>
</dbReference>
<dbReference type="PANTHER" id="PTHR13693:SF100">
    <property type="entry name" value="8-AMINO-7-OXONONANOATE SYNTHASE"/>
    <property type="match status" value="1"/>
</dbReference>
<evidence type="ECO:0000256" key="4">
    <source>
        <dbReference type="ARBA" id="ARBA00011738"/>
    </source>
</evidence>
<organism evidence="15 16">
    <name type="scientific">Nocardioides caeni</name>
    <dbReference type="NCBI Taxonomy" id="574700"/>
    <lineage>
        <taxon>Bacteria</taxon>
        <taxon>Bacillati</taxon>
        <taxon>Actinomycetota</taxon>
        <taxon>Actinomycetes</taxon>
        <taxon>Propionibacteriales</taxon>
        <taxon>Nocardioidaceae</taxon>
        <taxon>Nocardioides</taxon>
    </lineage>
</organism>
<protein>
    <recommendedName>
        <fullName evidence="5">8-amino-7-oxononanoate synthase</fullName>
        <ecNumber evidence="5">2.3.1.47</ecNumber>
    </recommendedName>
    <alternativeName>
        <fullName evidence="9">7-keto-8-amino-pelargonic acid synthase</fullName>
    </alternativeName>
    <alternativeName>
        <fullName evidence="10">8-amino-7-ketopelargonate synthase</fullName>
    </alternativeName>
</protein>
<dbReference type="Gene3D" id="3.40.640.10">
    <property type="entry name" value="Type I PLP-dependent aspartate aminotransferase-like (Major domain)"/>
    <property type="match status" value="1"/>
</dbReference>
<evidence type="ECO:0000313" key="16">
    <source>
        <dbReference type="Proteomes" id="UP000307087"/>
    </source>
</evidence>
<accession>A0A4S8NNC4</accession>
<keyword evidence="8 12" id="KW-0663">Pyridoxal phosphate</keyword>
<keyword evidence="16" id="KW-1185">Reference proteome</keyword>
<dbReference type="InterPro" id="IPR001917">
    <property type="entry name" value="Aminotrans_II_pyridoxalP_BS"/>
</dbReference>
<dbReference type="OrthoDB" id="9807157at2"/>
<dbReference type="GO" id="GO:0008710">
    <property type="term" value="F:8-amino-7-oxononanoate synthase activity"/>
    <property type="evidence" value="ECO:0007669"/>
    <property type="project" value="UniProtKB-EC"/>
</dbReference>
<dbReference type="SUPFAM" id="SSF53383">
    <property type="entry name" value="PLP-dependent transferases"/>
    <property type="match status" value="1"/>
</dbReference>
<evidence type="ECO:0000256" key="12">
    <source>
        <dbReference type="RuleBase" id="RU003693"/>
    </source>
</evidence>
<dbReference type="InterPro" id="IPR015424">
    <property type="entry name" value="PyrdxlP-dep_Trfase"/>
</dbReference>
<evidence type="ECO:0000256" key="13">
    <source>
        <dbReference type="SAM" id="MobiDB-lite"/>
    </source>
</evidence>
<dbReference type="RefSeq" id="WP_136561707.1">
    <property type="nucleotide sequence ID" value="NZ_BAABLS010000001.1"/>
</dbReference>
<sequence>MKITPRPSSPPLRSPEQRRGDPGKASAWQQWLADEASTREEAGLTRRLRERPADDPTTDLAGNDYLGLARDSAVRRAAADAALEWGSGASASRLVTGTFALHAELEQELADYLGQPSALVFSTGYHANLAIVSALADRTTRVISDAHIHASLVDAVRLSRAQLTVVPHSDVEAVRAGLVSAAEAGERAMVLAESVYSVLGDAAPLVELAALCEEYAALLVADEAHGVGVHGPGLVAELGLAGLPHVVVSATLSKALGSQGGAILGPVALREHLVNRARPFIFDTGLAPASTAGALAALREIRRRPELGATVRARVAALADALGVVAPAGAVLSVPMSSPQAAVAAQAAALEAGLRVGCFRPPSVPDGISRLRITVTAGVPADDWARAVETLVALVKEHQ</sequence>